<comment type="caution">
    <text evidence="2">The sequence shown here is derived from an EMBL/GenBank/DDBJ whole genome shotgun (WGS) entry which is preliminary data.</text>
</comment>
<dbReference type="Pfam" id="PF13349">
    <property type="entry name" value="DUF4097"/>
    <property type="match status" value="1"/>
</dbReference>
<name>A0A544TM45_9BACI</name>
<dbReference type="Proteomes" id="UP000318937">
    <property type="component" value="Unassembled WGS sequence"/>
</dbReference>
<accession>A0A544TM45</accession>
<evidence type="ECO:0000259" key="1">
    <source>
        <dbReference type="Pfam" id="PF13349"/>
    </source>
</evidence>
<evidence type="ECO:0000313" key="2">
    <source>
        <dbReference type="EMBL" id="TQR18506.1"/>
    </source>
</evidence>
<sequence length="266" mass="30009">MGLKRVAIICLFVLLAGAAISIILNIKDTLVDKSDEILIKDNNYTNIHVESGNASVEILPTKESETKVEYSGKIRKKFNYRFHAEVKRDTLFVELNEKRWNFFHFGFGPHSIKLTIHVPEKEYNELKTELDNGRINVHDINVQAIDLETDNGIIDLQNVEAQTIRLKSDNGQILMQDVNGSIDAETDNGRIILTTTDLDRPIDLKTDNGLIEIQTDKEPTNATIHVKVDNGRINVFGAENKQTVFGDGVNKINLESDNGRITVKKR</sequence>
<evidence type="ECO:0000313" key="3">
    <source>
        <dbReference type="Proteomes" id="UP000318937"/>
    </source>
</evidence>
<organism evidence="2 3">
    <name type="scientific">Psychrobacillus soli</name>
    <dbReference type="NCBI Taxonomy" id="1543965"/>
    <lineage>
        <taxon>Bacteria</taxon>
        <taxon>Bacillati</taxon>
        <taxon>Bacillota</taxon>
        <taxon>Bacilli</taxon>
        <taxon>Bacillales</taxon>
        <taxon>Bacillaceae</taxon>
        <taxon>Psychrobacillus</taxon>
    </lineage>
</organism>
<proteinExistence type="predicted"/>
<gene>
    <name evidence="2" type="ORF">FG383_01250</name>
</gene>
<dbReference type="Gene3D" id="2.160.20.120">
    <property type="match status" value="1"/>
</dbReference>
<dbReference type="AlphaFoldDB" id="A0A544TM45"/>
<dbReference type="RefSeq" id="WP_142605030.1">
    <property type="nucleotide sequence ID" value="NZ_VDGG01000002.1"/>
</dbReference>
<protein>
    <submittedName>
        <fullName evidence="2">DUF4097 domain-containing protein</fullName>
    </submittedName>
</protein>
<dbReference type="EMBL" id="VDGG01000002">
    <property type="protein sequence ID" value="TQR18506.1"/>
    <property type="molecule type" value="Genomic_DNA"/>
</dbReference>
<keyword evidence="3" id="KW-1185">Reference proteome</keyword>
<dbReference type="InterPro" id="IPR025164">
    <property type="entry name" value="Toastrack_DUF4097"/>
</dbReference>
<reference evidence="2 3" key="1">
    <citation type="submission" date="2019-05" db="EMBL/GenBank/DDBJ databases">
        <title>Psychrobacillus vulpis sp. nov., a new species isolated from feces of a red fox that inhabits in The Tablas de Daimiel Natural Park, Albacete, Spain.</title>
        <authorList>
            <person name="Rodriguez M."/>
            <person name="Reina J.C."/>
            <person name="Bejar V."/>
            <person name="Llamas I."/>
        </authorList>
    </citation>
    <scope>NUCLEOTIDE SEQUENCE [LARGE SCALE GENOMIC DNA]</scope>
    <source>
        <strain evidence="2 3">NHI-2</strain>
    </source>
</reference>
<dbReference type="OrthoDB" id="2588856at2"/>
<feature type="domain" description="DUF4097" evidence="1">
    <location>
        <begin position="127"/>
        <end position="263"/>
    </location>
</feature>